<feature type="transmembrane region" description="Helical" evidence="19">
    <location>
        <begin position="60"/>
        <end position="78"/>
    </location>
</feature>
<evidence type="ECO:0000256" key="16">
    <source>
        <dbReference type="ARBA" id="ARBA00023014"/>
    </source>
</evidence>
<dbReference type="EC" id="2.7.13.3" evidence="4"/>
<evidence type="ECO:0000259" key="20">
    <source>
        <dbReference type="PROSITE" id="PS50109"/>
    </source>
</evidence>
<comment type="function">
    <text evidence="17">Member of the two-component regulatory system NreB/NreC involved in the control of dissimilatory nitrate/nitrite reduction in response to oxygen. NreB functions as a direct oxygen sensor histidine kinase which is autophosphorylated, in the absence of oxygen, probably at the conserved histidine residue, and transfers its phosphate group probably to a conserved aspartate residue of NreC. NreB/NreC activates the expression of the nitrate (narGHJI) and nitrite (nir) reductase operons, as well as the putative nitrate transporter gene narT.</text>
</comment>
<keyword evidence="8" id="KW-0597">Phosphoprotein</keyword>
<keyword evidence="19" id="KW-0812">Transmembrane</keyword>
<keyword evidence="12 21" id="KW-0418">Kinase</keyword>
<feature type="transmembrane region" description="Helical" evidence="19">
    <location>
        <begin position="182"/>
        <end position="204"/>
    </location>
</feature>
<evidence type="ECO:0000313" key="22">
    <source>
        <dbReference type="Proteomes" id="UP000305778"/>
    </source>
</evidence>
<dbReference type="PROSITE" id="PS50109">
    <property type="entry name" value="HIS_KIN"/>
    <property type="match status" value="1"/>
</dbReference>
<keyword evidence="11" id="KW-0547">Nucleotide-binding</keyword>
<evidence type="ECO:0000256" key="5">
    <source>
        <dbReference type="ARBA" id="ARBA00017322"/>
    </source>
</evidence>
<dbReference type="InterPro" id="IPR004358">
    <property type="entry name" value="Sig_transdc_His_kin-like_C"/>
</dbReference>
<dbReference type="SUPFAM" id="SSF55874">
    <property type="entry name" value="ATPase domain of HSP90 chaperone/DNA topoisomerase II/histidine kinase"/>
    <property type="match status" value="1"/>
</dbReference>
<dbReference type="OrthoDB" id="227596at2"/>
<name>A0A4U0SWM0_9ACTN</name>
<dbReference type="Pfam" id="PF07730">
    <property type="entry name" value="HisKA_3"/>
    <property type="match status" value="1"/>
</dbReference>
<keyword evidence="9" id="KW-0808">Transferase</keyword>
<keyword evidence="10" id="KW-0479">Metal-binding</keyword>
<dbReference type="GO" id="GO:0051539">
    <property type="term" value="F:4 iron, 4 sulfur cluster binding"/>
    <property type="evidence" value="ECO:0007669"/>
    <property type="project" value="UniProtKB-KW"/>
</dbReference>
<evidence type="ECO:0000313" key="21">
    <source>
        <dbReference type="EMBL" id="TKA12467.1"/>
    </source>
</evidence>
<reference evidence="21 22" key="1">
    <citation type="submission" date="2019-04" db="EMBL/GenBank/DDBJ databases">
        <title>Streptomyces oryziradicis sp. nov., a novel actinomycete isolated from rhizosphere soil of rice (Oryza sativa L.).</title>
        <authorList>
            <person name="Li C."/>
        </authorList>
    </citation>
    <scope>NUCLEOTIDE SEQUENCE [LARGE SCALE GENOMIC DNA]</scope>
    <source>
        <strain evidence="21 22">NEAU-C40</strain>
    </source>
</reference>
<protein>
    <recommendedName>
        <fullName evidence="5">Oxygen sensor histidine kinase NreB</fullName>
        <ecNumber evidence="4">2.7.13.3</ecNumber>
    </recommendedName>
    <alternativeName>
        <fullName evidence="18">Nitrogen regulation protein B</fullName>
    </alternativeName>
</protein>
<evidence type="ECO:0000256" key="1">
    <source>
        <dbReference type="ARBA" id="ARBA00000085"/>
    </source>
</evidence>
<keyword evidence="7" id="KW-0963">Cytoplasm</keyword>
<dbReference type="PANTHER" id="PTHR24421:SF10">
    <property type="entry name" value="NITRATE_NITRITE SENSOR PROTEIN NARQ"/>
    <property type="match status" value="1"/>
</dbReference>
<dbReference type="GO" id="GO:0046872">
    <property type="term" value="F:metal ion binding"/>
    <property type="evidence" value="ECO:0007669"/>
    <property type="project" value="UniProtKB-KW"/>
</dbReference>
<evidence type="ECO:0000256" key="9">
    <source>
        <dbReference type="ARBA" id="ARBA00022679"/>
    </source>
</evidence>
<dbReference type="CDD" id="cd16917">
    <property type="entry name" value="HATPase_UhpB-NarQ-NarX-like"/>
    <property type="match status" value="1"/>
</dbReference>
<keyword evidence="16" id="KW-0411">Iron-sulfur</keyword>
<dbReference type="SMART" id="SM00387">
    <property type="entry name" value="HATPase_c"/>
    <property type="match status" value="1"/>
</dbReference>
<evidence type="ECO:0000256" key="18">
    <source>
        <dbReference type="ARBA" id="ARBA00030800"/>
    </source>
</evidence>
<comment type="catalytic activity">
    <reaction evidence="1">
        <text>ATP + protein L-histidine = ADP + protein N-phospho-L-histidine.</text>
        <dbReference type="EC" id="2.7.13.3"/>
    </reaction>
</comment>
<keyword evidence="15" id="KW-0902">Two-component regulatory system</keyword>
<dbReference type="PANTHER" id="PTHR24421">
    <property type="entry name" value="NITRATE/NITRITE SENSOR PROTEIN NARX-RELATED"/>
    <property type="match status" value="1"/>
</dbReference>
<keyword evidence="14" id="KW-0408">Iron</keyword>
<keyword evidence="19" id="KW-1133">Transmembrane helix</keyword>
<evidence type="ECO:0000256" key="17">
    <source>
        <dbReference type="ARBA" id="ARBA00024827"/>
    </source>
</evidence>
<dbReference type="PIRSF" id="PIRSF037434">
    <property type="entry name" value="STHK_ChrS"/>
    <property type="match status" value="1"/>
</dbReference>
<dbReference type="InterPro" id="IPR005467">
    <property type="entry name" value="His_kinase_dom"/>
</dbReference>
<feature type="transmembrane region" description="Helical" evidence="19">
    <location>
        <begin position="122"/>
        <end position="145"/>
    </location>
</feature>
<dbReference type="EMBL" id="SUMC01000004">
    <property type="protein sequence ID" value="TKA12467.1"/>
    <property type="molecule type" value="Genomic_DNA"/>
</dbReference>
<evidence type="ECO:0000256" key="2">
    <source>
        <dbReference type="ARBA" id="ARBA00001966"/>
    </source>
</evidence>
<evidence type="ECO:0000256" key="15">
    <source>
        <dbReference type="ARBA" id="ARBA00023012"/>
    </source>
</evidence>
<dbReference type="GO" id="GO:0016020">
    <property type="term" value="C:membrane"/>
    <property type="evidence" value="ECO:0007669"/>
    <property type="project" value="InterPro"/>
</dbReference>
<dbReference type="Gene3D" id="3.30.565.10">
    <property type="entry name" value="Histidine kinase-like ATPase, C-terminal domain"/>
    <property type="match status" value="1"/>
</dbReference>
<evidence type="ECO:0000256" key="11">
    <source>
        <dbReference type="ARBA" id="ARBA00022741"/>
    </source>
</evidence>
<comment type="cofactor">
    <cofactor evidence="2">
        <name>[4Fe-4S] cluster</name>
        <dbReference type="ChEBI" id="CHEBI:49883"/>
    </cofactor>
</comment>
<keyword evidence="6" id="KW-0004">4Fe-4S</keyword>
<dbReference type="InterPro" id="IPR017205">
    <property type="entry name" value="Sig_transdc_His_kinase_ChrS"/>
</dbReference>
<proteinExistence type="predicted"/>
<gene>
    <name evidence="21" type="ORF">FCI23_06640</name>
</gene>
<evidence type="ECO:0000256" key="3">
    <source>
        <dbReference type="ARBA" id="ARBA00004496"/>
    </source>
</evidence>
<dbReference type="InterPro" id="IPR003594">
    <property type="entry name" value="HATPase_dom"/>
</dbReference>
<feature type="transmembrane region" description="Helical" evidence="19">
    <location>
        <begin position="85"/>
        <end position="102"/>
    </location>
</feature>
<evidence type="ECO:0000256" key="13">
    <source>
        <dbReference type="ARBA" id="ARBA00022840"/>
    </source>
</evidence>
<dbReference type="Proteomes" id="UP000305778">
    <property type="component" value="Unassembled WGS sequence"/>
</dbReference>
<feature type="domain" description="Histidine kinase" evidence="20">
    <location>
        <begin position="356"/>
        <end position="438"/>
    </location>
</feature>
<evidence type="ECO:0000256" key="8">
    <source>
        <dbReference type="ARBA" id="ARBA00022553"/>
    </source>
</evidence>
<evidence type="ECO:0000256" key="4">
    <source>
        <dbReference type="ARBA" id="ARBA00012438"/>
    </source>
</evidence>
<comment type="subcellular location">
    <subcellularLocation>
        <location evidence="3">Cytoplasm</location>
    </subcellularLocation>
</comment>
<dbReference type="InterPro" id="IPR050482">
    <property type="entry name" value="Sensor_HK_TwoCompSys"/>
</dbReference>
<dbReference type="GO" id="GO:0005524">
    <property type="term" value="F:ATP binding"/>
    <property type="evidence" value="ECO:0007669"/>
    <property type="project" value="UniProtKB-KW"/>
</dbReference>
<evidence type="ECO:0000256" key="19">
    <source>
        <dbReference type="SAM" id="Phobius"/>
    </source>
</evidence>
<dbReference type="GO" id="GO:0000155">
    <property type="term" value="F:phosphorelay sensor kinase activity"/>
    <property type="evidence" value="ECO:0007669"/>
    <property type="project" value="InterPro"/>
</dbReference>
<organism evidence="21 22">
    <name type="scientific">Actinacidiphila oryziradicis</name>
    <dbReference type="NCBI Taxonomy" id="2571141"/>
    <lineage>
        <taxon>Bacteria</taxon>
        <taxon>Bacillati</taxon>
        <taxon>Actinomycetota</taxon>
        <taxon>Actinomycetes</taxon>
        <taxon>Kitasatosporales</taxon>
        <taxon>Streptomycetaceae</taxon>
        <taxon>Actinacidiphila</taxon>
    </lineage>
</organism>
<dbReference type="GO" id="GO:0046983">
    <property type="term" value="F:protein dimerization activity"/>
    <property type="evidence" value="ECO:0007669"/>
    <property type="project" value="InterPro"/>
</dbReference>
<dbReference type="InterPro" id="IPR036890">
    <property type="entry name" value="HATPase_C_sf"/>
</dbReference>
<accession>A0A4U0SWM0</accession>
<dbReference type="GO" id="GO:0005737">
    <property type="term" value="C:cytoplasm"/>
    <property type="evidence" value="ECO:0007669"/>
    <property type="project" value="UniProtKB-SubCell"/>
</dbReference>
<keyword evidence="19" id="KW-0472">Membrane</keyword>
<dbReference type="InterPro" id="IPR011712">
    <property type="entry name" value="Sig_transdc_His_kin_sub3_dim/P"/>
</dbReference>
<dbReference type="Gene3D" id="1.20.5.1930">
    <property type="match status" value="1"/>
</dbReference>
<evidence type="ECO:0000256" key="12">
    <source>
        <dbReference type="ARBA" id="ARBA00022777"/>
    </source>
</evidence>
<feature type="transmembrane region" description="Helical" evidence="19">
    <location>
        <begin position="157"/>
        <end position="176"/>
    </location>
</feature>
<dbReference type="AlphaFoldDB" id="A0A4U0SWM0"/>
<keyword evidence="13" id="KW-0067">ATP-binding</keyword>
<sequence length="448" mass="47917">MGVRKDRAGAGGLVRRRIGAVPDDLPVEEPERRLSGDGVRVGAPARDGHVWERSFRLWDAYFAVTYAATLVFVLGASVPGLGIRVAAAVLFTAQVPWYVWVGRPLLRTGGEDERRALVYIDVALLLFLPSAFMVGETRLAAFVLVPQCFMVLGLRRALLGVVVINLVPVVGWALLWRPASDVLFFNSVFAVVTLVFSGVFGTWISRIMDQSSERATLIAELDASREEVTRLSAERGALAERERLSREIHDTLAQGFTSLLMLVQAVESELGHDPAQALRHLRLMDRTARENLAEARALVTDGTPAGLDGSSLPDALRRLAARHAEQTGTPAAVEVTGAARGLPAAVEVVALRTCQEALANARRHAGPDACVTVALDYAAETLHLSVRDRGRGFPLHATSGGYGLAGIRSRAAEIGGAAEIRSAPGRGTEVTVTLPVGPSLSLPPRSDA</sequence>
<dbReference type="PRINTS" id="PR00344">
    <property type="entry name" value="BCTRLSENSOR"/>
</dbReference>
<comment type="caution">
    <text evidence="21">The sequence shown here is derived from an EMBL/GenBank/DDBJ whole genome shotgun (WGS) entry which is preliminary data.</text>
</comment>
<evidence type="ECO:0000256" key="6">
    <source>
        <dbReference type="ARBA" id="ARBA00022485"/>
    </source>
</evidence>
<evidence type="ECO:0000256" key="14">
    <source>
        <dbReference type="ARBA" id="ARBA00023004"/>
    </source>
</evidence>
<dbReference type="Pfam" id="PF02518">
    <property type="entry name" value="HATPase_c"/>
    <property type="match status" value="1"/>
</dbReference>
<keyword evidence="22" id="KW-1185">Reference proteome</keyword>
<evidence type="ECO:0000256" key="10">
    <source>
        <dbReference type="ARBA" id="ARBA00022723"/>
    </source>
</evidence>
<evidence type="ECO:0000256" key="7">
    <source>
        <dbReference type="ARBA" id="ARBA00022490"/>
    </source>
</evidence>